<dbReference type="GO" id="GO:0006351">
    <property type="term" value="P:DNA-templated transcription"/>
    <property type="evidence" value="ECO:0007669"/>
    <property type="project" value="InterPro"/>
</dbReference>
<dbReference type="InterPro" id="IPR050815">
    <property type="entry name" value="TF_fung"/>
</dbReference>
<dbReference type="SMART" id="SM00906">
    <property type="entry name" value="Fungal_trans"/>
    <property type="match status" value="1"/>
</dbReference>
<dbReference type="CDD" id="cd12148">
    <property type="entry name" value="fungal_TF_MHR"/>
    <property type="match status" value="1"/>
</dbReference>
<dbReference type="PANTHER" id="PTHR47338:SF10">
    <property type="entry name" value="TRANSCRIPTION FACTOR DOMAIN-CONTAINING PROTEIN-RELATED"/>
    <property type="match status" value="1"/>
</dbReference>
<keyword evidence="2" id="KW-0479">Metal-binding</keyword>
<keyword evidence="8" id="KW-1185">Reference proteome</keyword>
<dbReference type="GO" id="GO:0000981">
    <property type="term" value="F:DNA-binding transcription factor activity, RNA polymerase II-specific"/>
    <property type="evidence" value="ECO:0007669"/>
    <property type="project" value="InterPro"/>
</dbReference>
<evidence type="ECO:0000256" key="4">
    <source>
        <dbReference type="ARBA" id="ARBA00023163"/>
    </source>
</evidence>
<evidence type="ECO:0000313" key="7">
    <source>
        <dbReference type="EMBL" id="KAJ9602802.1"/>
    </source>
</evidence>
<keyword evidence="3" id="KW-0805">Transcription regulation</keyword>
<dbReference type="GO" id="GO:0008270">
    <property type="term" value="F:zinc ion binding"/>
    <property type="evidence" value="ECO:0007669"/>
    <property type="project" value="InterPro"/>
</dbReference>
<name>A0AA38WX97_9EURO</name>
<keyword evidence="4" id="KW-0804">Transcription</keyword>
<evidence type="ECO:0000256" key="5">
    <source>
        <dbReference type="ARBA" id="ARBA00023242"/>
    </source>
</evidence>
<keyword evidence="5" id="KW-0539">Nucleus</keyword>
<evidence type="ECO:0000313" key="8">
    <source>
        <dbReference type="Proteomes" id="UP001172673"/>
    </source>
</evidence>
<dbReference type="GO" id="GO:0003677">
    <property type="term" value="F:DNA binding"/>
    <property type="evidence" value="ECO:0007669"/>
    <property type="project" value="InterPro"/>
</dbReference>
<dbReference type="EMBL" id="JAPDRK010000024">
    <property type="protein sequence ID" value="KAJ9602802.1"/>
    <property type="molecule type" value="Genomic_DNA"/>
</dbReference>
<organism evidence="7 8">
    <name type="scientific">Cladophialophora chaetospira</name>
    <dbReference type="NCBI Taxonomy" id="386627"/>
    <lineage>
        <taxon>Eukaryota</taxon>
        <taxon>Fungi</taxon>
        <taxon>Dikarya</taxon>
        <taxon>Ascomycota</taxon>
        <taxon>Pezizomycotina</taxon>
        <taxon>Eurotiomycetes</taxon>
        <taxon>Chaetothyriomycetidae</taxon>
        <taxon>Chaetothyriales</taxon>
        <taxon>Herpotrichiellaceae</taxon>
        <taxon>Cladophialophora</taxon>
    </lineage>
</organism>
<dbReference type="PANTHER" id="PTHR47338">
    <property type="entry name" value="ZN(II)2CYS6 TRANSCRIPTION FACTOR (EUROFUNG)-RELATED"/>
    <property type="match status" value="1"/>
</dbReference>
<gene>
    <name evidence="7" type="ORF">H2200_012582</name>
</gene>
<comment type="subcellular location">
    <subcellularLocation>
        <location evidence="1">Nucleus</location>
    </subcellularLocation>
</comment>
<evidence type="ECO:0000256" key="1">
    <source>
        <dbReference type="ARBA" id="ARBA00004123"/>
    </source>
</evidence>
<proteinExistence type="predicted"/>
<evidence type="ECO:0000259" key="6">
    <source>
        <dbReference type="SMART" id="SM00906"/>
    </source>
</evidence>
<accession>A0AA38WX97</accession>
<protein>
    <recommendedName>
        <fullName evidence="6">Xylanolytic transcriptional activator regulatory domain-containing protein</fullName>
    </recommendedName>
</protein>
<dbReference type="AlphaFoldDB" id="A0AA38WX97"/>
<dbReference type="InterPro" id="IPR007219">
    <property type="entry name" value="XnlR_reg_dom"/>
</dbReference>
<dbReference type="Proteomes" id="UP001172673">
    <property type="component" value="Unassembled WGS sequence"/>
</dbReference>
<dbReference type="GO" id="GO:0005634">
    <property type="term" value="C:nucleus"/>
    <property type="evidence" value="ECO:0007669"/>
    <property type="project" value="UniProtKB-SubCell"/>
</dbReference>
<comment type="caution">
    <text evidence="7">The sequence shown here is derived from an EMBL/GenBank/DDBJ whole genome shotgun (WGS) entry which is preliminary data.</text>
</comment>
<feature type="domain" description="Xylanolytic transcriptional activator regulatory" evidence="6">
    <location>
        <begin position="249"/>
        <end position="335"/>
    </location>
</feature>
<reference evidence="7" key="1">
    <citation type="submission" date="2022-10" db="EMBL/GenBank/DDBJ databases">
        <title>Culturing micro-colonial fungi from biological soil crusts in the Mojave desert and describing Neophaeococcomyces mojavensis, and introducing the new genera and species Taxawa tesnikishii.</title>
        <authorList>
            <person name="Kurbessoian T."/>
            <person name="Stajich J.E."/>
        </authorList>
    </citation>
    <scope>NUCLEOTIDE SEQUENCE</scope>
    <source>
        <strain evidence="7">TK_41</strain>
    </source>
</reference>
<evidence type="ECO:0000256" key="2">
    <source>
        <dbReference type="ARBA" id="ARBA00022723"/>
    </source>
</evidence>
<dbReference type="Pfam" id="PF04082">
    <property type="entry name" value="Fungal_trans"/>
    <property type="match status" value="1"/>
</dbReference>
<evidence type="ECO:0000256" key="3">
    <source>
        <dbReference type="ARBA" id="ARBA00023015"/>
    </source>
</evidence>
<sequence>MIGERAAQASISGFVAEADDTHVIIHDVGTRAHPGDLLAFQESFSPSFAAIFLEDGMSDQNFWHPSDKTPLPESQRENASFPQCLDYNSESFQLRTCAAGTRVTPAVASRSNSLEHKRYALTVSGSLVKELVDIFFDRVSGFLPILHRPRFYARHFPSLRASTGVQGLSLETALILNGMMSLAARFSNSAHFMGTVPTRRGETFAKEAQSIYADATRLQGEEFSPTLEYLQGCILLAFYHNTNASNSFGWTLTGVCTRLAYDLEIDLVDEDICDQGDPFAAQADAAEDWVLREDLRRAWWSVWELDTFASTVARRPYTIDRTKMYVLLPVSDECWFNEQPLDSAPMGATPSTAWRSLQGSPNQDERAWFLVANFLMSLAYDLKATKVVSQQAKTEMESALDCFSLSLPTQFRTTPCSFVFSDSTFARSNWVITTKIILQSARTYQALTVCVSEGSTPSPSASPISVHPTAEDQQVACQKCVQHAKDVLRAMKVWSPDYIAFSSPFIVCSLVGPAAMHILQACTEEPTAALSRLDRDIVYLGISQFARYWGLGALMQDSTGFPSQGPAKVLTVLPAISDLTSEAPVK</sequence>